<feature type="domain" description="Penicillin-binding protein transpeptidase" evidence="11">
    <location>
        <begin position="466"/>
        <end position="723"/>
    </location>
</feature>
<gene>
    <name evidence="13" type="ORF">RQC66_18065</name>
</gene>
<dbReference type="EMBL" id="JAVTLL010000011">
    <property type="protein sequence ID" value="MDT7842639.1"/>
    <property type="molecule type" value="Genomic_DNA"/>
</dbReference>
<proteinExistence type="predicted"/>
<evidence type="ECO:0000256" key="3">
    <source>
        <dbReference type="ARBA" id="ARBA00022676"/>
    </source>
</evidence>
<dbReference type="Proteomes" id="UP001257948">
    <property type="component" value="Unassembled WGS sequence"/>
</dbReference>
<reference evidence="14" key="1">
    <citation type="submission" date="2023-07" db="EMBL/GenBank/DDBJ databases">
        <title>Draft genome sequence of the endophytic actinobacterium Streptomyces justiciae WPN32, a potential antibiotic producer.</title>
        <authorList>
            <person name="Yasawong M."/>
            <person name="Pana W."/>
            <person name="Ganta P."/>
            <person name="Santapan N."/>
            <person name="Songngamsuk T."/>
            <person name="Phatcharaharikarn M."/>
            <person name="Kerdtoob S."/>
            <person name="Nantapong N."/>
        </authorList>
    </citation>
    <scope>NUCLEOTIDE SEQUENCE [LARGE SCALE GENOMIC DNA]</scope>
    <source>
        <strain evidence="14">WPN32</strain>
    </source>
</reference>
<feature type="region of interest" description="Disordered" evidence="9">
    <location>
        <begin position="786"/>
        <end position="876"/>
    </location>
</feature>
<feature type="compositionally biased region" description="Gly residues" evidence="9">
    <location>
        <begin position="89"/>
        <end position="100"/>
    </location>
</feature>
<keyword evidence="10" id="KW-0812">Transmembrane</keyword>
<evidence type="ECO:0000256" key="7">
    <source>
        <dbReference type="ARBA" id="ARBA00034000"/>
    </source>
</evidence>
<dbReference type="RefSeq" id="WP_314202185.1">
    <property type="nucleotide sequence ID" value="NZ_JAVTLL010000011.1"/>
</dbReference>
<accession>A0ABU3LTS2</accession>
<feature type="compositionally biased region" description="Low complexity" evidence="9">
    <location>
        <begin position="20"/>
        <end position="41"/>
    </location>
</feature>
<evidence type="ECO:0000256" key="8">
    <source>
        <dbReference type="ARBA" id="ARBA00049902"/>
    </source>
</evidence>
<dbReference type="EC" id="2.4.-.-" evidence="13"/>
<dbReference type="Gene3D" id="1.10.3810.10">
    <property type="entry name" value="Biosynthetic peptidoglycan transglycosylase-like"/>
    <property type="match status" value="1"/>
</dbReference>
<dbReference type="InterPro" id="IPR023346">
    <property type="entry name" value="Lysozyme-like_dom_sf"/>
</dbReference>
<dbReference type="InterPro" id="IPR001264">
    <property type="entry name" value="Glyco_trans_51"/>
</dbReference>
<feature type="domain" description="Glycosyl transferase family 51" evidence="12">
    <location>
        <begin position="180"/>
        <end position="362"/>
    </location>
</feature>
<feature type="transmembrane region" description="Helical" evidence="10">
    <location>
        <begin position="131"/>
        <end position="154"/>
    </location>
</feature>
<sequence length="876" mass="93340">MSEHRRKPPQPQGGGRAAARRGQSGSSSGRRAAPRGATGSPSDAYGSGSHESGAEERPYGGRAEARRAAQRGGGSRRRAPEPTGRGARRGGPGGPSGPGRGRATASTKNRFIDYPRAGKYGWQRWVPSWRLVSGLGLAFFGSLVAIAGIGYAMVSIPSENAAAKSENNVYYWADGSQMVATGSGANRQNVDIAKIPKAMQWAVISAENKSFYTDSGVDPMGIARALANMARGGDTQGGSTITQQYVKNTYLSQEQTVSRKFKEMFISIKVGTKLTKDEILQGYLNTSYYGRGAYGIQAAAQTYYGKDAEDLTDSQCAFLAALLKGPTYYDPIDNTSIDPSATKDANLKRSKERWGWILEQMHNDKHLTDAKYQTAIKKYPMPQGLKATKGMTGQISYLVDTAKKYVLAHSNISRADFDKGGYQIYTTFEKSKVNALSAAVKKIEKENIDPEKREKDKHVQFGAASVRPNDGAIVAIYGGAGYENDHFNNNADTSGVPVGSTWKPFVMAAAMEYGTYKDPDVGVSPLSKYNGNDHLKVKNNDGSYVLKKDNSVFYQENESDYPWGYISLRKAMEQSINTPFVQLGMDVGMDKVRSVASKSGILDSSFADYNGNPSFALGTSTPSAIRMADAYATFAASGKQADPYSVTEVKKDGQPLSGFDKPKIKLAMPENVAHNVTDLLENVIKNGTGKNALALGRTAAGKTGTTDSNKSAWFVGYTQQLSTSVAMFREDPKSSKLLSMNGTAGVESIHGGDIPTEIWTEYMKAALKGDNDPGFPDAEKIGEIQDEAGAPSPTPSVTATPSETPSATPSPTPSESEILPSPSASESCKFSWQCSDTGGTDTGGTDGGVTSTPTATETDTTRGNGNGGGIFGGSTG</sequence>
<dbReference type="InterPro" id="IPR036950">
    <property type="entry name" value="PBP_transglycosylase"/>
</dbReference>
<evidence type="ECO:0000256" key="9">
    <source>
        <dbReference type="SAM" id="MobiDB-lite"/>
    </source>
</evidence>
<feature type="compositionally biased region" description="Basic and acidic residues" evidence="9">
    <location>
        <begin position="52"/>
        <end position="67"/>
    </location>
</feature>
<evidence type="ECO:0000313" key="14">
    <source>
        <dbReference type="Proteomes" id="UP001257948"/>
    </source>
</evidence>
<evidence type="ECO:0000259" key="11">
    <source>
        <dbReference type="Pfam" id="PF00905"/>
    </source>
</evidence>
<evidence type="ECO:0000256" key="2">
    <source>
        <dbReference type="ARBA" id="ARBA00022670"/>
    </source>
</evidence>
<dbReference type="InterPro" id="IPR050396">
    <property type="entry name" value="Glycosyltr_51/Transpeptidase"/>
</dbReference>
<keyword evidence="6" id="KW-0511">Multifunctional enzyme</keyword>
<feature type="region of interest" description="Disordered" evidence="9">
    <location>
        <begin position="1"/>
        <end position="109"/>
    </location>
</feature>
<keyword evidence="10" id="KW-1133">Transmembrane helix</keyword>
<evidence type="ECO:0000256" key="10">
    <source>
        <dbReference type="SAM" id="Phobius"/>
    </source>
</evidence>
<dbReference type="Gene3D" id="3.40.710.10">
    <property type="entry name" value="DD-peptidase/beta-lactamase superfamily"/>
    <property type="match status" value="1"/>
</dbReference>
<comment type="catalytic activity">
    <reaction evidence="8">
        <text>[GlcNAc-(1-&gt;4)-Mur2Ac(oyl-L-Ala-gamma-D-Glu-L-Lys-D-Ala-D-Ala)](n)-di-trans,octa-cis-undecaprenyl diphosphate + beta-D-GlcNAc-(1-&gt;4)-Mur2Ac(oyl-L-Ala-gamma-D-Glu-L-Lys-D-Ala-D-Ala)-di-trans,octa-cis-undecaprenyl diphosphate = [GlcNAc-(1-&gt;4)-Mur2Ac(oyl-L-Ala-gamma-D-Glu-L-Lys-D-Ala-D-Ala)](n+1)-di-trans,octa-cis-undecaprenyl diphosphate + di-trans,octa-cis-undecaprenyl diphosphate + H(+)</text>
        <dbReference type="Rhea" id="RHEA:23708"/>
        <dbReference type="Rhea" id="RHEA-COMP:9602"/>
        <dbReference type="Rhea" id="RHEA-COMP:9603"/>
        <dbReference type="ChEBI" id="CHEBI:15378"/>
        <dbReference type="ChEBI" id="CHEBI:58405"/>
        <dbReference type="ChEBI" id="CHEBI:60033"/>
        <dbReference type="ChEBI" id="CHEBI:78435"/>
        <dbReference type="EC" id="2.4.99.28"/>
    </reaction>
</comment>
<evidence type="ECO:0000256" key="4">
    <source>
        <dbReference type="ARBA" id="ARBA00022679"/>
    </source>
</evidence>
<evidence type="ECO:0000313" key="13">
    <source>
        <dbReference type="EMBL" id="MDT7842639.1"/>
    </source>
</evidence>
<keyword evidence="10" id="KW-0472">Membrane</keyword>
<keyword evidence="14" id="KW-1185">Reference proteome</keyword>
<dbReference type="InterPro" id="IPR001460">
    <property type="entry name" value="PCN-bd_Tpept"/>
</dbReference>
<feature type="compositionally biased region" description="Low complexity" evidence="9">
    <location>
        <begin position="795"/>
        <end position="827"/>
    </location>
</feature>
<evidence type="ECO:0000256" key="5">
    <source>
        <dbReference type="ARBA" id="ARBA00022801"/>
    </source>
</evidence>
<keyword evidence="3 13" id="KW-0328">Glycosyltransferase</keyword>
<dbReference type="SUPFAM" id="SSF53955">
    <property type="entry name" value="Lysozyme-like"/>
    <property type="match status" value="1"/>
</dbReference>
<feature type="compositionally biased region" description="Gly residues" evidence="9">
    <location>
        <begin position="864"/>
        <end position="876"/>
    </location>
</feature>
<dbReference type="InterPro" id="IPR012338">
    <property type="entry name" value="Beta-lactam/transpept-like"/>
</dbReference>
<organism evidence="13 14">
    <name type="scientific">Streptomyces justiciae</name>
    <dbReference type="NCBI Taxonomy" id="2780140"/>
    <lineage>
        <taxon>Bacteria</taxon>
        <taxon>Bacillati</taxon>
        <taxon>Actinomycetota</taxon>
        <taxon>Actinomycetes</taxon>
        <taxon>Kitasatosporales</taxon>
        <taxon>Streptomycetaceae</taxon>
        <taxon>Streptomyces</taxon>
    </lineage>
</organism>
<feature type="compositionally biased region" description="Low complexity" evidence="9">
    <location>
        <begin position="848"/>
        <end position="863"/>
    </location>
</feature>
<keyword evidence="5" id="KW-0378">Hydrolase</keyword>
<name>A0ABU3LTS2_9ACTN</name>
<dbReference type="Pfam" id="PF00912">
    <property type="entry name" value="Transgly"/>
    <property type="match status" value="1"/>
</dbReference>
<comment type="catalytic activity">
    <reaction evidence="7">
        <text>Preferential cleavage: (Ac)2-L-Lys-D-Ala-|-D-Ala. Also transpeptidation of peptidyl-alanyl moieties that are N-acyl substituents of D-alanine.</text>
        <dbReference type="EC" id="3.4.16.4"/>
    </reaction>
</comment>
<dbReference type="Pfam" id="PF00905">
    <property type="entry name" value="Transpeptidase"/>
    <property type="match status" value="1"/>
</dbReference>
<protein>
    <submittedName>
        <fullName evidence="13">Transglycosylase domain-containing protein</fullName>
        <ecNumber evidence="13">2.4.-.-</ecNumber>
    </submittedName>
</protein>
<keyword evidence="1" id="KW-0121">Carboxypeptidase</keyword>
<dbReference type="GO" id="GO:0016757">
    <property type="term" value="F:glycosyltransferase activity"/>
    <property type="evidence" value="ECO:0007669"/>
    <property type="project" value="UniProtKB-KW"/>
</dbReference>
<comment type="caution">
    <text evidence="13">The sequence shown here is derived from an EMBL/GenBank/DDBJ whole genome shotgun (WGS) entry which is preliminary data.</text>
</comment>
<evidence type="ECO:0000256" key="6">
    <source>
        <dbReference type="ARBA" id="ARBA00023268"/>
    </source>
</evidence>
<keyword evidence="4 13" id="KW-0808">Transferase</keyword>
<keyword evidence="2" id="KW-0645">Protease</keyword>
<evidence type="ECO:0000256" key="1">
    <source>
        <dbReference type="ARBA" id="ARBA00022645"/>
    </source>
</evidence>
<dbReference type="PANTHER" id="PTHR32282">
    <property type="entry name" value="BINDING PROTEIN TRANSPEPTIDASE, PUTATIVE-RELATED"/>
    <property type="match status" value="1"/>
</dbReference>
<dbReference type="SUPFAM" id="SSF56601">
    <property type="entry name" value="beta-lactamase/transpeptidase-like"/>
    <property type="match status" value="1"/>
</dbReference>
<dbReference type="PANTHER" id="PTHR32282:SF34">
    <property type="entry name" value="PENICILLIN-BINDING PROTEIN 1A"/>
    <property type="match status" value="1"/>
</dbReference>
<evidence type="ECO:0000259" key="12">
    <source>
        <dbReference type="Pfam" id="PF00912"/>
    </source>
</evidence>